<proteinExistence type="predicted"/>
<dbReference type="PROSITE" id="PS50005">
    <property type="entry name" value="TPR"/>
    <property type="match status" value="2"/>
</dbReference>
<evidence type="ECO:0000256" key="1">
    <source>
        <dbReference type="PROSITE-ProRule" id="PRU00339"/>
    </source>
</evidence>
<dbReference type="InterPro" id="IPR019734">
    <property type="entry name" value="TPR_rpt"/>
</dbReference>
<feature type="repeat" description="TPR" evidence="1">
    <location>
        <begin position="139"/>
        <end position="172"/>
    </location>
</feature>
<dbReference type="AlphaFoldDB" id="B5RM90"/>
<dbReference type="eggNOG" id="COG0457">
    <property type="taxonomic scope" value="Bacteria"/>
</dbReference>
<dbReference type="Gene3D" id="1.25.40.10">
    <property type="entry name" value="Tetratricopeptide repeat domain"/>
    <property type="match status" value="1"/>
</dbReference>
<evidence type="ECO:0000313" key="3">
    <source>
        <dbReference type="Proteomes" id="UP000000611"/>
    </source>
</evidence>
<organism evidence="2 3">
    <name type="scientific">Borrelia duttonii (strain Ly)</name>
    <dbReference type="NCBI Taxonomy" id="412419"/>
    <lineage>
        <taxon>Bacteria</taxon>
        <taxon>Pseudomonadati</taxon>
        <taxon>Spirochaetota</taxon>
        <taxon>Spirochaetia</taxon>
        <taxon>Spirochaetales</taxon>
        <taxon>Borreliaceae</taxon>
        <taxon>Borrelia</taxon>
    </lineage>
</organism>
<dbReference type="HOGENOM" id="CLU_094983_0_0_12"/>
<dbReference type="STRING" id="412419.BDU_538"/>
<feature type="repeat" description="TPR" evidence="1">
    <location>
        <begin position="102"/>
        <end position="135"/>
    </location>
</feature>
<dbReference type="SMART" id="SM00028">
    <property type="entry name" value="TPR"/>
    <property type="match status" value="3"/>
</dbReference>
<dbReference type="Pfam" id="PF14559">
    <property type="entry name" value="TPR_19"/>
    <property type="match status" value="1"/>
</dbReference>
<dbReference type="SUPFAM" id="SSF48452">
    <property type="entry name" value="TPR-like"/>
    <property type="match status" value="1"/>
</dbReference>
<sequence length="223" mass="25938">MEIVKWRKMTNKHFDSKLRIILFLPLLCLTIKIQAQVKEDSLLLYRQGKFQEAIINTQNEIKNNSNNLDARVILIWSLIATGEYKKAELESIKGLEIKKHDSRIIQALGEAYFFQGQYKNALKHFQKYIGLDANGARIAKVYILTADSFYKLERYNEADFAYENALRFFPNNQNILLKLAKSRINAKNKILAKETLTKLLTLNPNHLEAKNLLQKIEKNNHNS</sequence>
<evidence type="ECO:0000313" key="2">
    <source>
        <dbReference type="EMBL" id="ACH93476.1"/>
    </source>
</evidence>
<dbReference type="KEGG" id="bdu:BDU_538"/>
<keyword evidence="1" id="KW-0802">TPR repeat</keyword>
<reference evidence="2 3" key="1">
    <citation type="journal article" date="2008" name="PLoS Genet.">
        <title>The genome of Borrelia recurrentis, the agent of deadly louse-borne relapsing fever, is a degraded subset of tick-borne Borrelia duttonii.</title>
        <authorList>
            <person name="Lescot M."/>
            <person name="Audic S."/>
            <person name="Robert C."/>
            <person name="Nguyen T.T."/>
            <person name="Blanc G."/>
            <person name="Cutler S.J."/>
            <person name="Wincker P."/>
            <person name="Couloux A."/>
            <person name="Claverie J.-M."/>
            <person name="Raoult D."/>
            <person name="Drancourt M."/>
        </authorList>
    </citation>
    <scope>NUCLEOTIDE SEQUENCE [LARGE SCALE GENOMIC DNA]</scope>
    <source>
        <strain evidence="2 3">Ly</strain>
    </source>
</reference>
<dbReference type="InterPro" id="IPR011990">
    <property type="entry name" value="TPR-like_helical_dom_sf"/>
</dbReference>
<gene>
    <name evidence="2" type="ordered locus">BDU_538</name>
</gene>
<name>B5RM90_BORDL</name>
<accession>B5RM90</accession>
<dbReference type="EMBL" id="CP000976">
    <property type="protein sequence ID" value="ACH93476.1"/>
    <property type="molecule type" value="Genomic_DNA"/>
</dbReference>
<dbReference type="Pfam" id="PF13429">
    <property type="entry name" value="TPR_15"/>
    <property type="match status" value="1"/>
</dbReference>
<dbReference type="PANTHER" id="PTHR12558">
    <property type="entry name" value="CELL DIVISION CYCLE 16,23,27"/>
    <property type="match status" value="1"/>
</dbReference>
<dbReference type="Proteomes" id="UP000000611">
    <property type="component" value="Chromosome"/>
</dbReference>
<protein>
    <submittedName>
        <fullName evidence="2">TPR domain protein</fullName>
    </submittedName>
</protein>
<keyword evidence="3" id="KW-1185">Reference proteome</keyword>
<dbReference type="PANTHER" id="PTHR12558:SF13">
    <property type="entry name" value="CELL DIVISION CYCLE PROTEIN 27 HOMOLOG"/>
    <property type="match status" value="1"/>
</dbReference>